<keyword evidence="3" id="KW-0813">Transport</keyword>
<dbReference type="InterPro" id="IPR003593">
    <property type="entry name" value="AAA+_ATPase"/>
</dbReference>
<accession>A0ABC9U2Z4</accession>
<comment type="caution">
    <text evidence="9">The sequence shown here is derived from an EMBL/GenBank/DDBJ whole genome shotgun (WGS) entry which is preliminary data.</text>
</comment>
<dbReference type="EMBL" id="AWSU01000040">
    <property type="protein sequence ID" value="ERI80045.1"/>
    <property type="molecule type" value="Genomic_DNA"/>
</dbReference>
<feature type="domain" description="ABC transporter" evidence="8">
    <location>
        <begin position="14"/>
        <end position="262"/>
    </location>
</feature>
<evidence type="ECO:0000313" key="10">
    <source>
        <dbReference type="Proteomes" id="UP000016491"/>
    </source>
</evidence>
<dbReference type="NCBIfam" id="TIGR01727">
    <property type="entry name" value="oligo_HPY"/>
    <property type="match status" value="1"/>
</dbReference>
<dbReference type="FunFam" id="3.40.50.300:FF:000016">
    <property type="entry name" value="Oligopeptide ABC transporter ATP-binding component"/>
    <property type="match status" value="1"/>
</dbReference>
<dbReference type="GO" id="GO:0005524">
    <property type="term" value="F:ATP binding"/>
    <property type="evidence" value="ECO:0007669"/>
    <property type="project" value="UniProtKB-KW"/>
</dbReference>
<dbReference type="InterPro" id="IPR027417">
    <property type="entry name" value="P-loop_NTPase"/>
</dbReference>
<dbReference type="CDD" id="cd03257">
    <property type="entry name" value="ABC_NikE_OppD_transporters"/>
    <property type="match status" value="1"/>
</dbReference>
<keyword evidence="7" id="KW-0472">Membrane</keyword>
<dbReference type="Pfam" id="PF08352">
    <property type="entry name" value="oligo_HPY"/>
    <property type="match status" value="1"/>
</dbReference>
<evidence type="ECO:0000256" key="4">
    <source>
        <dbReference type="ARBA" id="ARBA00022475"/>
    </source>
</evidence>
<comment type="subcellular location">
    <subcellularLocation>
        <location evidence="1">Cell membrane</location>
        <topology evidence="1">Peripheral membrane protein</topology>
    </subcellularLocation>
</comment>
<dbReference type="PROSITE" id="PS00211">
    <property type="entry name" value="ABC_TRANSPORTER_1"/>
    <property type="match status" value="1"/>
</dbReference>
<evidence type="ECO:0000259" key="8">
    <source>
        <dbReference type="PROSITE" id="PS50893"/>
    </source>
</evidence>
<dbReference type="InterPro" id="IPR013563">
    <property type="entry name" value="Oligopep_ABC_C"/>
</dbReference>
<dbReference type="Pfam" id="PF00005">
    <property type="entry name" value="ABC_tran"/>
    <property type="match status" value="1"/>
</dbReference>
<dbReference type="Gene3D" id="3.40.50.300">
    <property type="entry name" value="P-loop containing nucleotide triphosphate hydrolases"/>
    <property type="match status" value="1"/>
</dbReference>
<dbReference type="InterPro" id="IPR017871">
    <property type="entry name" value="ABC_transporter-like_CS"/>
</dbReference>
<dbReference type="PROSITE" id="PS50893">
    <property type="entry name" value="ABC_TRANSPORTER_2"/>
    <property type="match status" value="1"/>
</dbReference>
<evidence type="ECO:0000256" key="3">
    <source>
        <dbReference type="ARBA" id="ARBA00022448"/>
    </source>
</evidence>
<dbReference type="InterPro" id="IPR003439">
    <property type="entry name" value="ABC_transporter-like_ATP-bd"/>
</dbReference>
<comment type="similarity">
    <text evidence="2">Belongs to the ABC transporter superfamily.</text>
</comment>
<dbReference type="SMART" id="SM00382">
    <property type="entry name" value="AAA"/>
    <property type="match status" value="1"/>
</dbReference>
<protein>
    <submittedName>
        <fullName evidence="9">Oligopeptide ABC transporter, ATP-binding protein OppD</fullName>
    </submittedName>
</protein>
<evidence type="ECO:0000256" key="6">
    <source>
        <dbReference type="ARBA" id="ARBA00022840"/>
    </source>
</evidence>
<dbReference type="GO" id="GO:0005886">
    <property type="term" value="C:plasma membrane"/>
    <property type="evidence" value="ECO:0007669"/>
    <property type="project" value="UniProtKB-SubCell"/>
</dbReference>
<dbReference type="SUPFAM" id="SSF52540">
    <property type="entry name" value="P-loop containing nucleoside triphosphate hydrolases"/>
    <property type="match status" value="1"/>
</dbReference>
<keyword evidence="6 9" id="KW-0067">ATP-binding</keyword>
<dbReference type="PANTHER" id="PTHR43297">
    <property type="entry name" value="OLIGOPEPTIDE TRANSPORT ATP-BINDING PROTEIN APPD"/>
    <property type="match status" value="1"/>
</dbReference>
<reference evidence="9 10" key="1">
    <citation type="submission" date="2013-07" db="EMBL/GenBank/DDBJ databases">
        <authorList>
            <person name="Weinstock G."/>
            <person name="Sodergren E."/>
            <person name="Wylie T."/>
            <person name="Fulton L."/>
            <person name="Fulton R."/>
            <person name="Fronick C."/>
            <person name="O'Laughlin M."/>
            <person name="Godfrey J."/>
            <person name="Miner T."/>
            <person name="Herter B."/>
            <person name="Appelbaum E."/>
            <person name="Cordes M."/>
            <person name="Lek S."/>
            <person name="Wollam A."/>
            <person name="Pepin K.H."/>
            <person name="Palsikar V.B."/>
            <person name="Mitreva M."/>
            <person name="Wilson R.K."/>
        </authorList>
    </citation>
    <scope>NUCLEOTIDE SEQUENCE [LARGE SCALE GENOMIC DNA]</scope>
    <source>
        <strain evidence="9 10">ATCC 14940</strain>
    </source>
</reference>
<evidence type="ECO:0000256" key="2">
    <source>
        <dbReference type="ARBA" id="ARBA00005417"/>
    </source>
</evidence>
<keyword evidence="4" id="KW-1003">Cell membrane</keyword>
<proteinExistence type="inferred from homology"/>
<name>A0ABC9U2Z4_CLOSY</name>
<organism evidence="9 10">
    <name type="scientific">[Clostridium] symbiosum ATCC 14940</name>
    <dbReference type="NCBI Taxonomy" id="411472"/>
    <lineage>
        <taxon>Bacteria</taxon>
        <taxon>Bacillati</taxon>
        <taxon>Bacillota</taxon>
        <taxon>Clostridia</taxon>
        <taxon>Lachnospirales</taxon>
        <taxon>Lachnospiraceae</taxon>
        <taxon>Otoolea</taxon>
    </lineage>
</organism>
<dbReference type="AlphaFoldDB" id="A0ABC9U2Z4"/>
<dbReference type="PANTHER" id="PTHR43297:SF2">
    <property type="entry name" value="DIPEPTIDE TRANSPORT ATP-BINDING PROTEIN DPPD"/>
    <property type="match status" value="1"/>
</dbReference>
<evidence type="ECO:0000256" key="1">
    <source>
        <dbReference type="ARBA" id="ARBA00004202"/>
    </source>
</evidence>
<gene>
    <name evidence="9" type="ORF">CLOSYM_00517</name>
</gene>
<keyword evidence="5" id="KW-0547">Nucleotide-binding</keyword>
<dbReference type="InterPro" id="IPR050388">
    <property type="entry name" value="ABC_Ni/Peptide_Import"/>
</dbReference>
<evidence type="ECO:0000256" key="7">
    <source>
        <dbReference type="ARBA" id="ARBA00023136"/>
    </source>
</evidence>
<evidence type="ECO:0000313" key="9">
    <source>
        <dbReference type="EMBL" id="ERI80045.1"/>
    </source>
</evidence>
<dbReference type="Proteomes" id="UP000016491">
    <property type="component" value="Unassembled WGS sequence"/>
</dbReference>
<evidence type="ECO:0000256" key="5">
    <source>
        <dbReference type="ARBA" id="ARBA00022741"/>
    </source>
</evidence>
<sequence length="330" mass="36584">MRGGNKVSEPILKVEHLNVVFHTKYGEASAVNDVSFSLKKGEKLGLVGESGSGKSVTSKSIIRLLSFPPAQISGKIMFEGINLLELPEGKMSSYRGNRISMIFQEPMVSLNPLYTIENQMMEILSRHEKIGKKEARERVLQMLKTVEIPSPEARLKQYPFEMSGGMRQRIMIAMSLLCHPQILIADEPTTALDVTIQAQILDLLNHLNQTFGTSIIMITHDLGVIAEMADNVAVMYAGSIVEKAPVKELFESPKHPYTEGLLGSIPTMEDSGKPLETIEGNVPSIYALPEGCAFRNRCRYARPCCGKKKPEEITLGNRTVACLKYTNEWG</sequence>